<dbReference type="InterPro" id="IPR005841">
    <property type="entry name" value="Alpha-D-phosphohexomutase_SF"/>
</dbReference>
<comment type="caution">
    <text evidence="8">The sequence shown here is derived from an EMBL/GenBank/DDBJ whole genome shotgun (WGS) entry which is preliminary data.</text>
</comment>
<dbReference type="InterPro" id="IPR016055">
    <property type="entry name" value="A-D-PHexomutase_a/b/a-I/II/III"/>
</dbReference>
<dbReference type="InterPro" id="IPR005844">
    <property type="entry name" value="A-D-PHexomutase_a/b/a-I"/>
</dbReference>
<dbReference type="RefSeq" id="WP_232179182.1">
    <property type="nucleotide sequence ID" value="NZ_JAJPWV010000012.1"/>
</dbReference>
<dbReference type="InterPro" id="IPR005845">
    <property type="entry name" value="A-D-PHexomutase_a/b/a-II"/>
</dbReference>
<dbReference type="EMBL" id="JAJPWV010000012">
    <property type="protein sequence ID" value="MCD8742618.1"/>
    <property type="molecule type" value="Genomic_DNA"/>
</dbReference>
<evidence type="ECO:0000313" key="9">
    <source>
        <dbReference type="Proteomes" id="UP001199919"/>
    </source>
</evidence>
<dbReference type="Pfam" id="PF02880">
    <property type="entry name" value="PGM_PMM_III"/>
    <property type="match status" value="1"/>
</dbReference>
<feature type="domain" description="Alpha-D-phosphohexomutase alpha/beta/alpha" evidence="7">
    <location>
        <begin position="268"/>
        <end position="322"/>
    </location>
</feature>
<evidence type="ECO:0000313" key="8">
    <source>
        <dbReference type="EMBL" id="MCD8742618.1"/>
    </source>
</evidence>
<name>A0ABS8U672_9SPHI</name>
<organism evidence="8 9">
    <name type="scientific">Mucilaginibacter roseus</name>
    <dbReference type="NCBI Taxonomy" id="1528868"/>
    <lineage>
        <taxon>Bacteria</taxon>
        <taxon>Pseudomonadati</taxon>
        <taxon>Bacteroidota</taxon>
        <taxon>Sphingobacteriia</taxon>
        <taxon>Sphingobacteriales</taxon>
        <taxon>Sphingobacteriaceae</taxon>
        <taxon>Mucilaginibacter</taxon>
    </lineage>
</organism>
<evidence type="ECO:0000256" key="4">
    <source>
        <dbReference type="RuleBase" id="RU004326"/>
    </source>
</evidence>
<feature type="domain" description="Alpha-D-phosphohexomutase alpha/beta/alpha" evidence="5">
    <location>
        <begin position="7"/>
        <end position="139"/>
    </location>
</feature>
<feature type="non-terminal residue" evidence="8">
    <location>
        <position position="323"/>
    </location>
</feature>
<keyword evidence="4" id="KW-0460">Magnesium</keyword>
<dbReference type="SUPFAM" id="SSF53738">
    <property type="entry name" value="Phosphoglucomutase, first 3 domains"/>
    <property type="match status" value="3"/>
</dbReference>
<reference evidence="8 9" key="1">
    <citation type="submission" date="2021-12" db="EMBL/GenBank/DDBJ databases">
        <title>Mucilaginibacter roseus genome.</title>
        <authorList>
            <person name="Ferreira J.R."/>
            <person name="Newman J.D."/>
        </authorList>
    </citation>
    <scope>NUCLEOTIDE SEQUENCE [LARGE SCALE GENOMIC DNA]</scope>
    <source>
        <strain evidence="8 9">LMG 28454</strain>
    </source>
</reference>
<dbReference type="PANTHER" id="PTHR42946">
    <property type="entry name" value="PHOSPHOHEXOSE MUTASE"/>
    <property type="match status" value="1"/>
</dbReference>
<dbReference type="Pfam" id="PF02879">
    <property type="entry name" value="PGM_PMM_II"/>
    <property type="match status" value="1"/>
</dbReference>
<evidence type="ECO:0000256" key="1">
    <source>
        <dbReference type="ARBA" id="ARBA00001946"/>
    </source>
</evidence>
<comment type="similarity">
    <text evidence="2 4">Belongs to the phosphohexose mutase family.</text>
</comment>
<feature type="non-terminal residue" evidence="8">
    <location>
        <position position="1"/>
    </location>
</feature>
<feature type="domain" description="Alpha-D-phosphohexomutase alpha/beta/alpha" evidence="6">
    <location>
        <begin position="170"/>
        <end position="261"/>
    </location>
</feature>
<keyword evidence="3" id="KW-0597">Phosphoprotein</keyword>
<dbReference type="Proteomes" id="UP001199919">
    <property type="component" value="Unassembled WGS sequence"/>
</dbReference>
<dbReference type="Pfam" id="PF02878">
    <property type="entry name" value="PGM_PMM_I"/>
    <property type="match status" value="1"/>
</dbReference>
<dbReference type="PANTHER" id="PTHR42946:SF1">
    <property type="entry name" value="PHOSPHOGLUCOMUTASE (ALPHA-D-GLUCOSE-1,6-BISPHOSPHATE-DEPENDENT)"/>
    <property type="match status" value="1"/>
</dbReference>
<protein>
    <submittedName>
        <fullName evidence="8">Phosphoglucosamine mutase</fullName>
    </submittedName>
</protein>
<keyword evidence="4" id="KW-0479">Metal-binding</keyword>
<evidence type="ECO:0000256" key="2">
    <source>
        <dbReference type="ARBA" id="ARBA00010231"/>
    </source>
</evidence>
<evidence type="ECO:0000259" key="5">
    <source>
        <dbReference type="Pfam" id="PF02878"/>
    </source>
</evidence>
<dbReference type="PROSITE" id="PS00710">
    <property type="entry name" value="PGM_PMM"/>
    <property type="match status" value="1"/>
</dbReference>
<accession>A0ABS8U672</accession>
<proteinExistence type="inferred from homology"/>
<sequence>TLIKSISGIRGTIGGAAGEGLTPLDIVKFTSAYGSWAVKKSGINKIVIGRDARISGEMVSSLVTGTLQGLGIDVVDLGLSTTPTVEVAVPLEKAAGGIILTASHNPKQWNALKLLNEKGEFISDADGKQVLDIAEQSDFTYADVDSLGKVTHDDSYLQKHIDLILNLPLVDRKAIKQANFKIAIDCVNSTGGIYVPALLKALGIETIYELYTEPNGHFPHNPEPLPENLTAIAETVKENKADLGIVVDPDVDRLCFVNEDGTMFGEEYTLVAVADYILKHTPGNTVSNLSSTRALRDVTEKHSGNYTAAAVGEVNVVNKMKET</sequence>
<comment type="cofactor">
    <cofactor evidence="1">
        <name>Mg(2+)</name>
        <dbReference type="ChEBI" id="CHEBI:18420"/>
    </cofactor>
</comment>
<dbReference type="PRINTS" id="PR00509">
    <property type="entry name" value="PGMPMM"/>
</dbReference>
<keyword evidence="9" id="KW-1185">Reference proteome</keyword>
<gene>
    <name evidence="8" type="ORF">LT679_18570</name>
</gene>
<dbReference type="InterPro" id="IPR016066">
    <property type="entry name" value="A-D-PHexomutase_CS"/>
</dbReference>
<dbReference type="Gene3D" id="3.40.120.10">
    <property type="entry name" value="Alpha-D-Glucose-1,6-Bisphosphate, subunit A, domain 3"/>
    <property type="match status" value="3"/>
</dbReference>
<evidence type="ECO:0000256" key="3">
    <source>
        <dbReference type="ARBA" id="ARBA00022553"/>
    </source>
</evidence>
<evidence type="ECO:0000259" key="7">
    <source>
        <dbReference type="Pfam" id="PF02880"/>
    </source>
</evidence>
<dbReference type="InterPro" id="IPR050060">
    <property type="entry name" value="Phosphoglucosamine_mutase"/>
</dbReference>
<dbReference type="InterPro" id="IPR005846">
    <property type="entry name" value="A-D-PHexomutase_a/b/a-III"/>
</dbReference>
<evidence type="ECO:0000259" key="6">
    <source>
        <dbReference type="Pfam" id="PF02879"/>
    </source>
</evidence>